<dbReference type="OrthoDB" id="9800788at2"/>
<keyword evidence="5" id="KW-1185">Reference proteome</keyword>
<reference evidence="1 5" key="1">
    <citation type="submission" date="2019-03" db="EMBL/GenBank/DDBJ databases">
        <title>Bradyrhizobium diversity isolated from nodules of Chamaecrista fasciculata.</title>
        <authorList>
            <person name="Klepa M.S."/>
            <person name="Urquiaga M.O."/>
            <person name="Hungria M."/>
            <person name="Delamuta J.R."/>
        </authorList>
    </citation>
    <scope>NUCLEOTIDE SEQUENCE [LARGE SCALE GENOMIC DNA]</scope>
    <source>
        <strain evidence="1 5">CNPSo 3448</strain>
    </source>
</reference>
<evidence type="ECO:0000313" key="2">
    <source>
        <dbReference type="EMBL" id="TFV37926.1"/>
    </source>
</evidence>
<dbReference type="EMBL" id="SPQT01000037">
    <property type="protein sequence ID" value="TFV39130.1"/>
    <property type="molecule type" value="Genomic_DNA"/>
</dbReference>
<organism evidence="1 5">
    <name type="scientific">Bradyrhizobium niftali</name>
    <dbReference type="NCBI Taxonomy" id="2560055"/>
    <lineage>
        <taxon>Bacteria</taxon>
        <taxon>Pseudomonadati</taxon>
        <taxon>Pseudomonadota</taxon>
        <taxon>Alphaproteobacteria</taxon>
        <taxon>Hyphomicrobiales</taxon>
        <taxon>Nitrobacteraceae</taxon>
        <taxon>Bradyrhizobium</taxon>
    </lineage>
</organism>
<protein>
    <submittedName>
        <fullName evidence="1">DUF736 domain-containing protein</fullName>
    </submittedName>
</protein>
<comment type="caution">
    <text evidence="1">The sequence shown here is derived from an EMBL/GenBank/DDBJ whole genome shotgun (WGS) entry which is preliminary data.</text>
</comment>
<evidence type="ECO:0000313" key="5">
    <source>
        <dbReference type="Proteomes" id="UP000297966"/>
    </source>
</evidence>
<dbReference type="AlphaFoldDB" id="A0A4Y9KYP7"/>
<name>A0A4Y9KYP7_9BRAD</name>
<feature type="non-terminal residue" evidence="1">
    <location>
        <position position="1"/>
    </location>
</feature>
<dbReference type="EMBL" id="SPQT01000042">
    <property type="protein sequence ID" value="TFV38392.1"/>
    <property type="molecule type" value="Genomic_DNA"/>
</dbReference>
<dbReference type="Pfam" id="PF05284">
    <property type="entry name" value="DUF736"/>
    <property type="match status" value="1"/>
</dbReference>
<proteinExistence type="predicted"/>
<accession>A0A4Y9KYP7</accession>
<dbReference type="EMBL" id="SPQT01000045">
    <property type="protein sequence ID" value="TFV37926.1"/>
    <property type="molecule type" value="Genomic_DNA"/>
</dbReference>
<sequence length="50" mass="5630">GVEIGAAWRRTSKDNRTYHSVKLDDPSFTAPIYANLFEGDDGECALIWSR</sequence>
<dbReference type="RefSeq" id="WP_135178911.1">
    <property type="nucleotide sequence ID" value="NZ_SPQT01000037.1"/>
</dbReference>
<dbReference type="EMBL" id="SPQT01000068">
    <property type="protein sequence ID" value="TFV36451.1"/>
    <property type="molecule type" value="Genomic_DNA"/>
</dbReference>
<evidence type="ECO:0000313" key="4">
    <source>
        <dbReference type="EMBL" id="TFV39130.1"/>
    </source>
</evidence>
<gene>
    <name evidence="4" type="ORF">E4K65_40855</name>
    <name evidence="3" type="ORF">E4K65_42025</name>
    <name evidence="2" type="ORF">E4K65_42695</name>
    <name evidence="1" type="ORF">E4K65_45375</name>
</gene>
<dbReference type="Proteomes" id="UP000297966">
    <property type="component" value="Unassembled WGS sequence"/>
</dbReference>
<evidence type="ECO:0000313" key="1">
    <source>
        <dbReference type="EMBL" id="TFV36451.1"/>
    </source>
</evidence>
<dbReference type="InterPro" id="IPR007948">
    <property type="entry name" value="DUF736"/>
</dbReference>
<evidence type="ECO:0000313" key="3">
    <source>
        <dbReference type="EMBL" id="TFV38392.1"/>
    </source>
</evidence>